<dbReference type="InterPro" id="IPR043128">
    <property type="entry name" value="Rev_trsase/Diguanyl_cyclase"/>
</dbReference>
<organism evidence="7 8">
    <name type="scientific">Tepidicella xavieri</name>
    <dbReference type="NCBI Taxonomy" id="360241"/>
    <lineage>
        <taxon>Bacteria</taxon>
        <taxon>Pseudomonadati</taxon>
        <taxon>Pseudomonadota</taxon>
        <taxon>Betaproteobacteria</taxon>
        <taxon>Burkholderiales</taxon>
        <taxon>Tepidicella</taxon>
    </lineage>
</organism>
<feature type="domain" description="HAMP" evidence="5">
    <location>
        <begin position="316"/>
        <end position="369"/>
    </location>
</feature>
<evidence type="ECO:0000313" key="8">
    <source>
        <dbReference type="Proteomes" id="UP000295510"/>
    </source>
</evidence>
<evidence type="ECO:0000256" key="1">
    <source>
        <dbReference type="ARBA" id="ARBA00012528"/>
    </source>
</evidence>
<dbReference type="GO" id="GO:0052621">
    <property type="term" value="F:diguanylate cyclase activity"/>
    <property type="evidence" value="ECO:0007669"/>
    <property type="project" value="UniProtKB-EC"/>
</dbReference>
<dbReference type="GO" id="GO:1902201">
    <property type="term" value="P:negative regulation of bacterial-type flagellum-dependent cell motility"/>
    <property type="evidence" value="ECO:0007669"/>
    <property type="project" value="TreeGrafter"/>
</dbReference>
<keyword evidence="4" id="KW-0812">Transmembrane</keyword>
<keyword evidence="3" id="KW-0175">Coiled coil</keyword>
<evidence type="ECO:0000256" key="2">
    <source>
        <dbReference type="ARBA" id="ARBA00034247"/>
    </source>
</evidence>
<dbReference type="InterPro" id="IPR000160">
    <property type="entry name" value="GGDEF_dom"/>
</dbReference>
<dbReference type="SUPFAM" id="SSF55073">
    <property type="entry name" value="Nucleotide cyclase"/>
    <property type="match status" value="1"/>
</dbReference>
<dbReference type="Pfam" id="PF00672">
    <property type="entry name" value="HAMP"/>
    <property type="match status" value="1"/>
</dbReference>
<dbReference type="Gene3D" id="3.30.450.20">
    <property type="entry name" value="PAS domain"/>
    <property type="match status" value="1"/>
</dbReference>
<dbReference type="GO" id="GO:0043709">
    <property type="term" value="P:cell adhesion involved in single-species biofilm formation"/>
    <property type="evidence" value="ECO:0007669"/>
    <property type="project" value="TreeGrafter"/>
</dbReference>
<protein>
    <recommendedName>
        <fullName evidence="1">diguanylate cyclase</fullName>
        <ecNumber evidence="1">2.7.7.65</ecNumber>
    </recommendedName>
</protein>
<evidence type="ECO:0000256" key="4">
    <source>
        <dbReference type="SAM" id="Phobius"/>
    </source>
</evidence>
<dbReference type="RefSeq" id="WP_133599389.1">
    <property type="nucleotide sequence ID" value="NZ_SNYL01000022.1"/>
</dbReference>
<dbReference type="GO" id="GO:0007165">
    <property type="term" value="P:signal transduction"/>
    <property type="evidence" value="ECO:0007669"/>
    <property type="project" value="InterPro"/>
</dbReference>
<feature type="transmembrane region" description="Helical" evidence="4">
    <location>
        <begin position="12"/>
        <end position="35"/>
    </location>
</feature>
<reference evidence="7 8" key="1">
    <citation type="submission" date="2019-03" db="EMBL/GenBank/DDBJ databases">
        <title>Genomic Encyclopedia of Type Strains, Phase IV (KMG-IV): sequencing the most valuable type-strain genomes for metagenomic binning, comparative biology and taxonomic classification.</title>
        <authorList>
            <person name="Goeker M."/>
        </authorList>
    </citation>
    <scope>NUCLEOTIDE SEQUENCE [LARGE SCALE GENOMIC DNA]</scope>
    <source>
        <strain evidence="7 8">DSM 19605</strain>
    </source>
</reference>
<name>A0A4R6U4X8_9BURK</name>
<keyword evidence="4" id="KW-1133">Transmembrane helix</keyword>
<dbReference type="AlphaFoldDB" id="A0A4R6U4X8"/>
<dbReference type="Gene3D" id="6.10.340.10">
    <property type="match status" value="1"/>
</dbReference>
<comment type="caution">
    <text evidence="7">The sequence shown here is derived from an EMBL/GenBank/DDBJ whole genome shotgun (WGS) entry which is preliminary data.</text>
</comment>
<dbReference type="Pfam" id="PF00990">
    <property type="entry name" value="GGDEF"/>
    <property type="match status" value="1"/>
</dbReference>
<proteinExistence type="predicted"/>
<dbReference type="PANTHER" id="PTHR45138:SF9">
    <property type="entry name" value="DIGUANYLATE CYCLASE DGCM-RELATED"/>
    <property type="match status" value="1"/>
</dbReference>
<dbReference type="InterPro" id="IPR029787">
    <property type="entry name" value="Nucleotide_cyclase"/>
</dbReference>
<dbReference type="FunFam" id="3.30.70.270:FF:000001">
    <property type="entry name" value="Diguanylate cyclase domain protein"/>
    <property type="match status" value="1"/>
</dbReference>
<dbReference type="PROSITE" id="PS50887">
    <property type="entry name" value="GGDEF"/>
    <property type="match status" value="1"/>
</dbReference>
<evidence type="ECO:0000256" key="3">
    <source>
        <dbReference type="SAM" id="Coils"/>
    </source>
</evidence>
<dbReference type="Gene3D" id="3.30.70.270">
    <property type="match status" value="1"/>
</dbReference>
<dbReference type="Proteomes" id="UP000295510">
    <property type="component" value="Unassembled WGS sequence"/>
</dbReference>
<dbReference type="PANTHER" id="PTHR45138">
    <property type="entry name" value="REGULATORY COMPONENTS OF SENSORY TRANSDUCTION SYSTEM"/>
    <property type="match status" value="1"/>
</dbReference>
<dbReference type="CDD" id="cd06225">
    <property type="entry name" value="HAMP"/>
    <property type="match status" value="1"/>
</dbReference>
<dbReference type="CDD" id="cd12914">
    <property type="entry name" value="PDC1_DGC_like"/>
    <property type="match status" value="1"/>
</dbReference>
<dbReference type="NCBIfam" id="TIGR00254">
    <property type="entry name" value="GGDEF"/>
    <property type="match status" value="1"/>
</dbReference>
<dbReference type="InterPro" id="IPR050469">
    <property type="entry name" value="Diguanylate_Cyclase"/>
</dbReference>
<comment type="catalytic activity">
    <reaction evidence="2">
        <text>2 GTP = 3',3'-c-di-GMP + 2 diphosphate</text>
        <dbReference type="Rhea" id="RHEA:24898"/>
        <dbReference type="ChEBI" id="CHEBI:33019"/>
        <dbReference type="ChEBI" id="CHEBI:37565"/>
        <dbReference type="ChEBI" id="CHEBI:58805"/>
        <dbReference type="EC" id="2.7.7.65"/>
    </reaction>
</comment>
<dbReference type="GO" id="GO:0005886">
    <property type="term" value="C:plasma membrane"/>
    <property type="evidence" value="ECO:0007669"/>
    <property type="project" value="TreeGrafter"/>
</dbReference>
<evidence type="ECO:0000259" key="5">
    <source>
        <dbReference type="PROSITE" id="PS50885"/>
    </source>
</evidence>
<dbReference type="EMBL" id="SNYL01000022">
    <property type="protein sequence ID" value="TDQ38074.1"/>
    <property type="molecule type" value="Genomic_DNA"/>
</dbReference>
<accession>A0A4R6U4X8</accession>
<dbReference type="EC" id="2.7.7.65" evidence="1"/>
<dbReference type="SMART" id="SM00267">
    <property type="entry name" value="GGDEF"/>
    <property type="match status" value="1"/>
</dbReference>
<dbReference type="CDD" id="cd01949">
    <property type="entry name" value="GGDEF"/>
    <property type="match status" value="1"/>
</dbReference>
<evidence type="ECO:0000313" key="7">
    <source>
        <dbReference type="EMBL" id="TDQ38074.1"/>
    </source>
</evidence>
<keyword evidence="8" id="KW-1185">Reference proteome</keyword>
<feature type="coiled-coil region" evidence="3">
    <location>
        <begin position="364"/>
        <end position="424"/>
    </location>
</feature>
<feature type="domain" description="GGDEF" evidence="6">
    <location>
        <begin position="423"/>
        <end position="554"/>
    </location>
</feature>
<dbReference type="SMART" id="SM00304">
    <property type="entry name" value="HAMP"/>
    <property type="match status" value="1"/>
</dbReference>
<sequence length="560" mass="61883">MAQKRPARLRGFRAHLTLWLGGLSLAVMLAVGYYLGKMATVDLTLAQGEALYGRAQAAALQLSNSLKERELEIGLLSQAPHVARGHWGDPDIQASLDRRRITRPEYAWVAVTDARGTVRQATQDVLLGEDMSSRTWFQAGRHGVFVGDVHEAPELAQLLPYEVADGEVMRFIDVAAPIRRNGTLVGVAVALVHWDWVWQTTQRAFAVDGASPAAELWLVDRDGSVLYPSHSAGLQVLPGWPRTVRHQVARWDDGRRYLTSVAAVPPTHGTELGWRVLVRQPVEYALADTWALRNQLIFMGLLGALLITWVAYRTASRMAVPLERLTAVARQIEAGNHAPVFPPPANVLEIDRLSQSLRSMTQTLLAHEHELEQKIRQRTEALEQANAELERRATTDPLTGVHNRRRLQDKLDELMRIRQRTGREFALLIADVDHFKAINDGFGHDAGDRVLQAFARVLQAQTRATDFVARYGGEEFVVVLPETPDLATAAQVAEKIRQAVAASTFPMVQTVTLSMGVTVSGALDESPDTILKRADRALYRAKAAGRNRVEAVPSTDAAPS</sequence>
<gene>
    <name evidence="7" type="ORF">DFR43_12216</name>
</gene>
<keyword evidence="4" id="KW-0472">Membrane</keyword>
<dbReference type="OrthoDB" id="9814866at2"/>
<evidence type="ECO:0000259" key="6">
    <source>
        <dbReference type="PROSITE" id="PS50887"/>
    </source>
</evidence>
<dbReference type="PROSITE" id="PS50885">
    <property type="entry name" value="HAMP"/>
    <property type="match status" value="1"/>
</dbReference>
<dbReference type="InterPro" id="IPR003660">
    <property type="entry name" value="HAMP_dom"/>
</dbReference>